<reference evidence="2" key="1">
    <citation type="journal article" date="2014" name="BMC Genomics">
        <title>Characterizing the developmental transcriptome of the oriental fruit fly, Bactrocera dorsalis (Diptera: Tephritidae) through comparative genomic analysis with Drosophila melanogaster utilizing modENCODE datasets.</title>
        <authorList>
            <person name="Geib S.M."/>
            <person name="Calla B."/>
            <person name="Hall B."/>
            <person name="Hou S."/>
            <person name="Manoukis N.C."/>
        </authorList>
    </citation>
    <scope>NUCLEOTIDE SEQUENCE</scope>
    <source>
        <strain evidence="2">Punador</strain>
    </source>
</reference>
<evidence type="ECO:0000313" key="2">
    <source>
        <dbReference type="EMBL" id="JAC36028.1"/>
    </source>
</evidence>
<protein>
    <submittedName>
        <fullName evidence="2">Uncharacterized protein</fullName>
    </submittedName>
</protein>
<name>A0A034V395_BACDO</name>
<evidence type="ECO:0000256" key="1">
    <source>
        <dbReference type="SAM" id="MobiDB-lite"/>
    </source>
</evidence>
<organism evidence="2">
    <name type="scientific">Bactrocera dorsalis</name>
    <name type="common">Oriental fruit fly</name>
    <name type="synonym">Dacus dorsalis</name>
    <dbReference type="NCBI Taxonomy" id="27457"/>
    <lineage>
        <taxon>Eukaryota</taxon>
        <taxon>Metazoa</taxon>
        <taxon>Ecdysozoa</taxon>
        <taxon>Arthropoda</taxon>
        <taxon>Hexapoda</taxon>
        <taxon>Insecta</taxon>
        <taxon>Pterygota</taxon>
        <taxon>Neoptera</taxon>
        <taxon>Endopterygota</taxon>
        <taxon>Diptera</taxon>
        <taxon>Brachycera</taxon>
        <taxon>Muscomorpha</taxon>
        <taxon>Tephritoidea</taxon>
        <taxon>Tephritidae</taxon>
        <taxon>Bactrocera</taxon>
        <taxon>Bactrocera</taxon>
    </lineage>
</organism>
<accession>A0A034V395</accession>
<proteinExistence type="predicted"/>
<dbReference type="EMBL" id="GAKP01022926">
    <property type="protein sequence ID" value="JAC36028.1"/>
    <property type="molecule type" value="Transcribed_RNA"/>
</dbReference>
<feature type="non-terminal residue" evidence="2">
    <location>
        <position position="1"/>
    </location>
</feature>
<sequence length="112" mass="12245">ASANTCPKYQQAKAILKIKTEKKCSMREALKLHKIQNPIAVTNSISFAQTTKLQDNSTAQVNTHNPPDSNNSTSEAPNITQETVKATTSTSKDSIQKFLTELNAQPTNKTNL</sequence>
<feature type="non-terminal residue" evidence="2">
    <location>
        <position position="112"/>
    </location>
</feature>
<feature type="region of interest" description="Disordered" evidence="1">
    <location>
        <begin position="52"/>
        <end position="92"/>
    </location>
</feature>
<dbReference type="AlphaFoldDB" id="A0A034V395"/>